<dbReference type="GO" id="GO:0043171">
    <property type="term" value="P:peptide catabolic process"/>
    <property type="evidence" value="ECO:0007669"/>
    <property type="project" value="UniProtKB-UniRule"/>
</dbReference>
<dbReference type="AlphaFoldDB" id="A0A6N8F7I9"/>
<dbReference type="PANTHER" id="PTHR38469:SF1">
    <property type="entry name" value="PERIPLASMIC PEPTIDASE SUBFAMILY S1B"/>
    <property type="match status" value="1"/>
</dbReference>
<keyword evidence="5 6" id="KW-0378">Hydrolase</keyword>
<gene>
    <name evidence="7" type="ORF">GNP35_08605</name>
</gene>
<organism evidence="7 8">
    <name type="scientific">Psychrosphaera haliotis</name>
    <dbReference type="NCBI Taxonomy" id="555083"/>
    <lineage>
        <taxon>Bacteria</taxon>
        <taxon>Pseudomonadati</taxon>
        <taxon>Pseudomonadota</taxon>
        <taxon>Gammaproteobacteria</taxon>
        <taxon>Alteromonadales</taxon>
        <taxon>Pseudoalteromonadaceae</taxon>
        <taxon>Psychrosphaera</taxon>
    </lineage>
</organism>
<dbReference type="InterPro" id="IPR019500">
    <property type="entry name" value="Pep_S46"/>
</dbReference>
<dbReference type="EMBL" id="WOCD01000003">
    <property type="protein sequence ID" value="MUH72545.1"/>
    <property type="molecule type" value="Genomic_DNA"/>
</dbReference>
<proteinExistence type="inferred from homology"/>
<evidence type="ECO:0000256" key="3">
    <source>
        <dbReference type="ARBA" id="ARBA00022670"/>
    </source>
</evidence>
<keyword evidence="4 6" id="KW-0732">Signal</keyword>
<keyword evidence="6" id="KW-0720">Serine protease</keyword>
<evidence type="ECO:0000256" key="5">
    <source>
        <dbReference type="ARBA" id="ARBA00022801"/>
    </source>
</evidence>
<evidence type="ECO:0000256" key="1">
    <source>
        <dbReference type="ARBA" id="ARBA00010491"/>
    </source>
</evidence>
<dbReference type="EC" id="3.4.14.-" evidence="6"/>
<accession>A0A6N8F7I9</accession>
<dbReference type="GO" id="GO:0008239">
    <property type="term" value="F:dipeptidyl-peptidase activity"/>
    <property type="evidence" value="ECO:0007669"/>
    <property type="project" value="UniProtKB-UniRule"/>
</dbReference>
<reference evidence="7 8" key="1">
    <citation type="submission" date="2019-11" db="EMBL/GenBank/DDBJ databases">
        <title>P. haliotis isolates from Z. marina roots.</title>
        <authorList>
            <person name="Cohen M."/>
            <person name="Jospin G."/>
            <person name="Eisen J.A."/>
            <person name="Coil D.A."/>
        </authorList>
    </citation>
    <scope>NUCLEOTIDE SEQUENCE [LARGE SCALE GENOMIC DNA]</scope>
    <source>
        <strain evidence="7 8">UCD-MCMsp1aY</strain>
    </source>
</reference>
<evidence type="ECO:0000313" key="8">
    <source>
        <dbReference type="Proteomes" id="UP000439994"/>
    </source>
</evidence>
<dbReference type="RefSeq" id="WP_155695714.1">
    <property type="nucleotide sequence ID" value="NZ_WOCD01000003.1"/>
</dbReference>
<evidence type="ECO:0000256" key="4">
    <source>
        <dbReference type="ARBA" id="ARBA00022729"/>
    </source>
</evidence>
<feature type="signal peptide" evidence="6">
    <location>
        <begin position="1"/>
        <end position="22"/>
    </location>
</feature>
<evidence type="ECO:0000313" key="7">
    <source>
        <dbReference type="EMBL" id="MUH72545.1"/>
    </source>
</evidence>
<dbReference type="OrthoDB" id="9805367at2"/>
<evidence type="ECO:0000256" key="2">
    <source>
        <dbReference type="ARBA" id="ARBA00022438"/>
    </source>
</evidence>
<name>A0A6N8F7I9_9GAMM</name>
<comment type="similarity">
    <text evidence="1 6">Belongs to the peptidase S46 family.</text>
</comment>
<keyword evidence="3 6" id="KW-0645">Protease</keyword>
<dbReference type="Proteomes" id="UP000439994">
    <property type="component" value="Unassembled WGS sequence"/>
</dbReference>
<comment type="function">
    <text evidence="6">Catalyzes the removal of dipeptides from the N-terminus of oligopeptides.</text>
</comment>
<comment type="caution">
    <text evidence="7">The sequence shown here is derived from an EMBL/GenBank/DDBJ whole genome shotgun (WGS) entry which is preliminary data.</text>
</comment>
<dbReference type="SUPFAM" id="SSF50494">
    <property type="entry name" value="Trypsin-like serine proteases"/>
    <property type="match status" value="1"/>
</dbReference>
<dbReference type="GO" id="GO:0006508">
    <property type="term" value="P:proteolysis"/>
    <property type="evidence" value="ECO:0007669"/>
    <property type="project" value="UniProtKB-KW"/>
</dbReference>
<dbReference type="Pfam" id="PF10459">
    <property type="entry name" value="Peptidase_S46"/>
    <property type="match status" value="1"/>
</dbReference>
<dbReference type="InterPro" id="IPR009003">
    <property type="entry name" value="Peptidase_S1_PA"/>
</dbReference>
<evidence type="ECO:0000256" key="6">
    <source>
        <dbReference type="RuleBase" id="RU366067"/>
    </source>
</evidence>
<keyword evidence="2 6" id="KW-0031">Aminopeptidase</keyword>
<sequence>MIKKLLSTGVIASSMLFGAAIADEGMWQPHQLSEIKDKLKAAGLKLDPEKMADLNQFPMNAIVSLGGCSASFLSEQGLVITNHHCAYGSIQYNSTEENNLLVNGFVAKSMDKEPQASPNARVYVTESLTNVTSDIKGSIPKGAEGVEYFNAIEKREKELVADCEASQDYRCNVYSFHGGAEFFLIKQLAIRDVRLVYAPPSSIGKFGGDTDNWMWPRHTGDWSFYRAYVNKDGKPADYSKDNVPFKPKAFLKVNANGVENGDYVMVLGYPGRTNRYRTDVEVESTFKNVYPTSKRLREEFIDVIKANSEDGSEARIKYESTIAGLANYAKNYGSMIESFNKGDMLERRKQLTADLTKWINSDKKRKAKYGDAVNELAALIVESNKTQDGDIVMGYLGRSAMMRVAKGLYRLAHEKQKPNVERRRGFQERDMKRFGQYMAVTNKSFDETVEKALFMHFSKEYAQLPKAQRNATFDKFFGFENGLNEAKLTAQVNAMYAKTKLDEADVRLAWMDKSVEEFKTSDDPFIQFAVSQYDHDMKEEEKGKALGGKLQQARPAYMEAMIAFKKSRNEAVYADANSSLRITYGNVKGYSPQDGLVATPFTTLEGMLAKYQPGDDEFDLFENIRTAISTKQYGPYKKESLGSVPVNYLSTLDITGGNSGSATLNANGEFVGLVFDGVYESIIGDWDYDPTYNRSIHTSVPFMLWVMENVDGADNIIDEMTIVK</sequence>
<dbReference type="PANTHER" id="PTHR38469">
    <property type="entry name" value="PERIPLASMIC PEPTIDASE SUBFAMILY S1B"/>
    <property type="match status" value="1"/>
</dbReference>
<feature type="chain" id="PRO_5027142074" description="Dipeptidyl-peptidase" evidence="6">
    <location>
        <begin position="23"/>
        <end position="724"/>
    </location>
</feature>
<protein>
    <recommendedName>
        <fullName evidence="6">Dipeptidyl-peptidase</fullName>
        <ecNumber evidence="6">3.4.14.-</ecNumber>
    </recommendedName>
</protein>
<keyword evidence="8" id="KW-1185">Reference proteome</keyword>
<dbReference type="GO" id="GO:0070009">
    <property type="term" value="F:serine-type aminopeptidase activity"/>
    <property type="evidence" value="ECO:0007669"/>
    <property type="project" value="UniProtKB-UniRule"/>
</dbReference>